<dbReference type="GO" id="GO:0008270">
    <property type="term" value="F:zinc ion binding"/>
    <property type="evidence" value="ECO:0007669"/>
    <property type="project" value="UniProtKB-KW"/>
</dbReference>
<feature type="domain" description="C2H2-type" evidence="8">
    <location>
        <begin position="584"/>
        <end position="613"/>
    </location>
</feature>
<dbReference type="GO" id="GO:0000978">
    <property type="term" value="F:RNA polymerase II cis-regulatory region sequence-specific DNA binding"/>
    <property type="evidence" value="ECO:0007669"/>
    <property type="project" value="TreeGrafter"/>
</dbReference>
<feature type="region of interest" description="Disordered" evidence="7">
    <location>
        <begin position="426"/>
        <end position="474"/>
    </location>
</feature>
<gene>
    <name evidence="9" type="ORF">CKAH01_00859</name>
</gene>
<comment type="caution">
    <text evidence="9">The sequence shown here is derived from an EMBL/GenBank/DDBJ whole genome shotgun (WGS) entry which is preliminary data.</text>
</comment>
<keyword evidence="4" id="KW-0862">Zinc</keyword>
<proteinExistence type="predicted"/>
<keyword evidence="2" id="KW-0677">Repeat</keyword>
<evidence type="ECO:0000313" key="9">
    <source>
        <dbReference type="EMBL" id="KAK2769252.1"/>
    </source>
</evidence>
<feature type="compositionally biased region" description="Low complexity" evidence="7">
    <location>
        <begin position="673"/>
        <end position="683"/>
    </location>
</feature>
<dbReference type="FunFam" id="3.30.160.60:FF:000072">
    <property type="entry name" value="zinc finger protein 143 isoform X1"/>
    <property type="match status" value="1"/>
</dbReference>
<feature type="domain" description="C2H2-type" evidence="8">
    <location>
        <begin position="614"/>
        <end position="641"/>
    </location>
</feature>
<dbReference type="InterPro" id="IPR013087">
    <property type="entry name" value="Znf_C2H2_type"/>
</dbReference>
<dbReference type="Gene3D" id="3.30.160.60">
    <property type="entry name" value="Classic Zinc Finger"/>
    <property type="match status" value="5"/>
</dbReference>
<dbReference type="PROSITE" id="PS50157">
    <property type="entry name" value="ZINC_FINGER_C2H2_2"/>
    <property type="match status" value="5"/>
</dbReference>
<accession>A0AAE0D982</accession>
<feature type="compositionally biased region" description="Low complexity" evidence="7">
    <location>
        <begin position="149"/>
        <end position="162"/>
    </location>
</feature>
<dbReference type="AlphaFoldDB" id="A0AAE0D982"/>
<dbReference type="PANTHER" id="PTHR14003:SF19">
    <property type="entry name" value="YY2 TRANSCRIPTION FACTOR"/>
    <property type="match status" value="1"/>
</dbReference>
<dbReference type="EMBL" id="VYYT01000112">
    <property type="protein sequence ID" value="KAK2769252.1"/>
    <property type="molecule type" value="Genomic_DNA"/>
</dbReference>
<dbReference type="Pfam" id="PF00096">
    <property type="entry name" value="zf-C2H2"/>
    <property type="match status" value="3"/>
</dbReference>
<feature type="domain" description="C2H2-type" evidence="8">
    <location>
        <begin position="556"/>
        <end position="583"/>
    </location>
</feature>
<evidence type="ECO:0000313" key="10">
    <source>
        <dbReference type="Proteomes" id="UP001281614"/>
    </source>
</evidence>
<evidence type="ECO:0000256" key="4">
    <source>
        <dbReference type="ARBA" id="ARBA00022833"/>
    </source>
</evidence>
<dbReference type="PROSITE" id="PS00028">
    <property type="entry name" value="ZINC_FINGER_C2H2_1"/>
    <property type="match status" value="4"/>
</dbReference>
<dbReference type="SMART" id="SM00355">
    <property type="entry name" value="ZnF_C2H2"/>
    <property type="match status" value="6"/>
</dbReference>
<protein>
    <recommendedName>
        <fullName evidence="5">C2H2 type master regulator of conidiophore development brlA</fullName>
    </recommendedName>
</protein>
<evidence type="ECO:0000256" key="7">
    <source>
        <dbReference type="SAM" id="MobiDB-lite"/>
    </source>
</evidence>
<name>A0AAE0D982_COLKA</name>
<dbReference type="FunFam" id="3.30.160.60:FF:002343">
    <property type="entry name" value="Zinc finger protein 33A"/>
    <property type="match status" value="1"/>
</dbReference>
<feature type="region of interest" description="Disordered" evidence="7">
    <location>
        <begin position="665"/>
        <end position="690"/>
    </location>
</feature>
<dbReference type="GO" id="GO:0000785">
    <property type="term" value="C:chromatin"/>
    <property type="evidence" value="ECO:0007669"/>
    <property type="project" value="TreeGrafter"/>
</dbReference>
<feature type="domain" description="C2H2-type" evidence="8">
    <location>
        <begin position="524"/>
        <end position="555"/>
    </location>
</feature>
<dbReference type="GO" id="GO:0000981">
    <property type="term" value="F:DNA-binding transcription factor activity, RNA polymerase II-specific"/>
    <property type="evidence" value="ECO:0007669"/>
    <property type="project" value="UniProtKB-ARBA"/>
</dbReference>
<organism evidence="9 10">
    <name type="scientific">Colletotrichum kahawae</name>
    <name type="common">Coffee berry disease fungus</name>
    <dbReference type="NCBI Taxonomy" id="34407"/>
    <lineage>
        <taxon>Eukaryota</taxon>
        <taxon>Fungi</taxon>
        <taxon>Dikarya</taxon>
        <taxon>Ascomycota</taxon>
        <taxon>Pezizomycotina</taxon>
        <taxon>Sordariomycetes</taxon>
        <taxon>Hypocreomycetidae</taxon>
        <taxon>Glomerellales</taxon>
        <taxon>Glomerellaceae</taxon>
        <taxon>Colletotrichum</taxon>
        <taxon>Colletotrichum gloeosporioides species complex</taxon>
    </lineage>
</organism>
<evidence type="ECO:0000256" key="2">
    <source>
        <dbReference type="ARBA" id="ARBA00022737"/>
    </source>
</evidence>
<dbReference type="FunFam" id="3.30.160.60:FF:000557">
    <property type="entry name" value="zinc finger and SCAN domain-containing protein 29"/>
    <property type="match status" value="1"/>
</dbReference>
<keyword evidence="10" id="KW-1185">Reference proteome</keyword>
<feature type="region of interest" description="Disordered" evidence="7">
    <location>
        <begin position="149"/>
        <end position="174"/>
    </location>
</feature>
<keyword evidence="3 6" id="KW-0863">Zinc-finger</keyword>
<evidence type="ECO:0000259" key="8">
    <source>
        <dbReference type="PROSITE" id="PS50157"/>
    </source>
</evidence>
<evidence type="ECO:0000256" key="3">
    <source>
        <dbReference type="ARBA" id="ARBA00022771"/>
    </source>
</evidence>
<dbReference type="GO" id="GO:0005667">
    <property type="term" value="C:transcription regulator complex"/>
    <property type="evidence" value="ECO:0007669"/>
    <property type="project" value="TreeGrafter"/>
</dbReference>
<sequence>MDGLGNHGIPEHLLRVENAEEYFQIPMEQHQHQHFQDAHNHPHGLVDDIFLPPHHDDTCLDLGPGHIHTHGSIKSHQQTVYQAQHGRSMSMAAISTDRAAFSAPHTPDTSPYNPYYNPNFTMMMLPQSDTPYDNHTDMPVDWLVGFHQEQQQQQYQEEQQQQSSPAMPSNRSDCDDSCAIQFPDSRCEQGDACKVACNDENCAGSPSLSGTSPCDDSDCEEGLCSDQDCFVLDEHGMQAAESLASLPIRAAESESQPPSQHFLVQATAHGLPPHVATQSVNMVQLTDLPMPPDFPTTHANFGASSAGYGIPSDGFQMVPSDISQGYTNMSGMDLETLICNALEHHASGHHDDRCPGPCFDTINSFTPKNCPLPMDSHFHPGQRGFCADSPKQGECGVNLPLQPGAFLEHVMEAHPMNLNQHMADLQPVWPSSQDSPTFPTQTVADNRSLSRDSSRNMSSPTLSPASRSLTVTPVTTDSDNGQSCLCKWVQDGQICGLRLPSDDALQKHCKEDHLGMMAKEPKGFPCLWSTCPHGTRFNQKSKLERHMQTHTGYKPVSCSICGAALSAKQSLAQHMRIHTGDKPWKCDWENCKQSFKQQSALTMHKRTHTGEKPLACEICGKKFGESSNLSKHRKTHNVKGQFACDICGKDFHRLDQMRRHMKVHNKDKDEQHGNGNLGRVVGGRVEKNTK</sequence>
<feature type="compositionally biased region" description="Polar residues" evidence="7">
    <location>
        <begin position="460"/>
        <end position="474"/>
    </location>
</feature>
<keyword evidence="1" id="KW-0479">Metal-binding</keyword>
<feature type="domain" description="C2H2-type" evidence="8">
    <location>
        <begin position="642"/>
        <end position="669"/>
    </location>
</feature>
<dbReference type="Proteomes" id="UP001281614">
    <property type="component" value="Unassembled WGS sequence"/>
</dbReference>
<feature type="compositionally biased region" description="Polar residues" evidence="7">
    <location>
        <begin position="429"/>
        <end position="444"/>
    </location>
</feature>
<evidence type="ECO:0000256" key="6">
    <source>
        <dbReference type="PROSITE-ProRule" id="PRU00042"/>
    </source>
</evidence>
<dbReference type="InterPro" id="IPR036236">
    <property type="entry name" value="Znf_C2H2_sf"/>
</dbReference>
<evidence type="ECO:0000256" key="5">
    <source>
        <dbReference type="ARBA" id="ARBA00044085"/>
    </source>
</evidence>
<reference evidence="9" key="1">
    <citation type="submission" date="2023-02" db="EMBL/GenBank/DDBJ databases">
        <title>Colletotrichum kahawae CIFC_Que2 genome sequencing and assembly.</title>
        <authorList>
            <person name="Baroncelli R."/>
        </authorList>
    </citation>
    <scope>NUCLEOTIDE SEQUENCE</scope>
    <source>
        <strain evidence="9">CIFC_Que2</strain>
    </source>
</reference>
<dbReference type="SUPFAM" id="SSF57667">
    <property type="entry name" value="beta-beta-alpha zinc fingers"/>
    <property type="match status" value="3"/>
</dbReference>
<evidence type="ECO:0000256" key="1">
    <source>
        <dbReference type="ARBA" id="ARBA00022723"/>
    </source>
</evidence>
<dbReference type="PANTHER" id="PTHR14003">
    <property type="entry name" value="TRANSCRIPTIONAL REPRESSOR PROTEIN YY"/>
    <property type="match status" value="1"/>
</dbReference>